<dbReference type="InterPro" id="IPR000794">
    <property type="entry name" value="Beta-ketoacyl_synthase"/>
</dbReference>
<proteinExistence type="inferred from homology"/>
<dbReference type="GO" id="GO:0006633">
    <property type="term" value="P:fatty acid biosynthetic process"/>
    <property type="evidence" value="ECO:0007669"/>
    <property type="project" value="InterPro"/>
</dbReference>
<dbReference type="CDD" id="cd00834">
    <property type="entry name" value="KAS_I_II"/>
    <property type="match status" value="1"/>
</dbReference>
<dbReference type="SUPFAM" id="SSF53901">
    <property type="entry name" value="Thiolase-like"/>
    <property type="match status" value="2"/>
</dbReference>
<dbReference type="PANTHER" id="PTHR11712">
    <property type="entry name" value="POLYKETIDE SYNTHASE-RELATED"/>
    <property type="match status" value="1"/>
</dbReference>
<keyword evidence="7" id="KW-1185">Reference proteome</keyword>
<dbReference type="InterPro" id="IPR020841">
    <property type="entry name" value="PKS_Beta-ketoAc_synthase_dom"/>
</dbReference>
<dbReference type="Pfam" id="PF02801">
    <property type="entry name" value="Ketoacyl-synt_C"/>
    <property type="match status" value="1"/>
</dbReference>
<dbReference type="NCBIfam" id="NF006618">
    <property type="entry name" value="PRK09185.1"/>
    <property type="match status" value="1"/>
</dbReference>
<reference evidence="6 8" key="2">
    <citation type="submission" date="2019-07" db="EMBL/GenBank/DDBJ databases">
        <title>Whole genome shotgun sequence of Acetobacter indonesiensis NBRC 16471.</title>
        <authorList>
            <person name="Hosoyama A."/>
            <person name="Uohara A."/>
            <person name="Ohji S."/>
            <person name="Ichikawa N."/>
        </authorList>
    </citation>
    <scope>NUCLEOTIDE SEQUENCE [LARGE SCALE GENOMIC DNA]</scope>
    <source>
        <strain evidence="6 8">NBRC 16471</strain>
    </source>
</reference>
<dbReference type="PROSITE" id="PS00606">
    <property type="entry name" value="KS3_1"/>
    <property type="match status" value="1"/>
</dbReference>
<dbReference type="Proteomes" id="UP000032673">
    <property type="component" value="Unassembled WGS sequence"/>
</dbReference>
<dbReference type="InterPro" id="IPR016039">
    <property type="entry name" value="Thiolase-like"/>
</dbReference>
<evidence type="ECO:0000313" key="5">
    <source>
        <dbReference type="EMBL" id="GAN64048.1"/>
    </source>
</evidence>
<accession>A0A6N3T782</accession>
<comment type="similarity">
    <text evidence="1 3">Belongs to the thiolase-like superfamily. Beta-ketoacyl-ACP synthases family.</text>
</comment>
<evidence type="ECO:0000256" key="1">
    <source>
        <dbReference type="ARBA" id="ARBA00008467"/>
    </source>
</evidence>
<evidence type="ECO:0000313" key="7">
    <source>
        <dbReference type="Proteomes" id="UP000032673"/>
    </source>
</evidence>
<dbReference type="EMBL" id="BJXQ01000009">
    <property type="protein sequence ID" value="GEN03814.1"/>
    <property type="molecule type" value="Genomic_DNA"/>
</dbReference>
<reference evidence="5 7" key="1">
    <citation type="submission" date="2012-11" db="EMBL/GenBank/DDBJ databases">
        <title>Whole genome sequence of Acetobacter indonesiensis 5H-1.</title>
        <authorList>
            <person name="Azuma Y."/>
            <person name="Higashiura N."/>
            <person name="Hirakawa H."/>
            <person name="Matsushita K."/>
        </authorList>
    </citation>
    <scope>NUCLEOTIDE SEQUENCE [LARGE SCALE GENOMIC DNA]</scope>
    <source>
        <strain evidence="5 7">5H-1</strain>
    </source>
</reference>
<feature type="domain" description="Ketosynthase family 3 (KS3)" evidence="4">
    <location>
        <begin position="1"/>
        <end position="400"/>
    </location>
</feature>
<dbReference type="GO" id="GO:0005829">
    <property type="term" value="C:cytosol"/>
    <property type="evidence" value="ECO:0007669"/>
    <property type="project" value="TreeGrafter"/>
</dbReference>
<dbReference type="Proteomes" id="UP000321104">
    <property type="component" value="Unassembled WGS sequence"/>
</dbReference>
<keyword evidence="2 3" id="KW-0808">Transferase</keyword>
<dbReference type="AlphaFoldDB" id="A0A6N3T782"/>
<organism evidence="6 8">
    <name type="scientific">Acetobacter indonesiensis</name>
    <dbReference type="NCBI Taxonomy" id="104101"/>
    <lineage>
        <taxon>Bacteria</taxon>
        <taxon>Pseudomonadati</taxon>
        <taxon>Pseudomonadota</taxon>
        <taxon>Alphaproteobacteria</taxon>
        <taxon>Acetobacterales</taxon>
        <taxon>Acetobacteraceae</taxon>
        <taxon>Acetobacter</taxon>
    </lineage>
</organism>
<dbReference type="PANTHER" id="PTHR11712:SF320">
    <property type="entry name" value="BETA-KETOACYL SYNTHASE"/>
    <property type="match status" value="1"/>
</dbReference>
<evidence type="ECO:0000313" key="6">
    <source>
        <dbReference type="EMBL" id="GEN03814.1"/>
    </source>
</evidence>
<dbReference type="SMART" id="SM00825">
    <property type="entry name" value="PKS_KS"/>
    <property type="match status" value="1"/>
</dbReference>
<dbReference type="Gene3D" id="3.40.47.10">
    <property type="match status" value="1"/>
</dbReference>
<evidence type="ECO:0000256" key="2">
    <source>
        <dbReference type="ARBA" id="ARBA00022679"/>
    </source>
</evidence>
<evidence type="ECO:0000259" key="4">
    <source>
        <dbReference type="PROSITE" id="PS52004"/>
    </source>
</evidence>
<dbReference type="Pfam" id="PF00109">
    <property type="entry name" value="ketoacyl-synt"/>
    <property type="match status" value="1"/>
</dbReference>
<protein>
    <submittedName>
        <fullName evidence="5">3-oxoacyl-(Acyl carrier protein) synthase I</fullName>
    </submittedName>
    <submittedName>
        <fullName evidence="6">Beta-ketoacyl-[acyl-carrier-protein] synthase II</fullName>
    </submittedName>
</protein>
<dbReference type="PROSITE" id="PS52004">
    <property type="entry name" value="KS3_2"/>
    <property type="match status" value="1"/>
</dbReference>
<dbReference type="InterPro" id="IPR018201">
    <property type="entry name" value="Ketoacyl_synth_AS"/>
</dbReference>
<gene>
    <name evidence="6" type="primary">fabF_2</name>
    <name evidence="5" type="ORF">Abin_053_017</name>
    <name evidence="6" type="ORF">AIN02nite_18390</name>
</gene>
<dbReference type="InterPro" id="IPR014030">
    <property type="entry name" value="Ketoacyl_synth_N"/>
</dbReference>
<evidence type="ECO:0000313" key="8">
    <source>
        <dbReference type="Proteomes" id="UP000321104"/>
    </source>
</evidence>
<sequence>MSSVFMNPFVLTAGTIVSAIGHGLAEQCHALKTRQSGLIPCDFFGITTGYIGRVSGVESHVITHGPSAFACRNNALADMACQQDGFEHAVQDAITFYGADRIAVVVGTSTSGILSAENAYLDVDAQTGFPPQTFHQSGTQDLFSLPRFLAERLGTKGPLLTVSNACASSSRAFVDARHWLEAGLCDAVIVGGADSLCRMTLRGFASLGLVSDGPTRPCDAARNGISVGEAAGFVLLEREGARPQVPALARLAGYGVSSDGHHMSSPDPQARGAIIAMQDALKQADLEPDHIDYINLHGTGTVVNDSMEDQAVSTVFGKKVPCSSTKGWTGHTLGASGILETMMSIGLMKSGFIPGCLNVTQLDPSFQSSVLTDNENRPVRRVMSNAFGFGGTNCSLIFEAA</sequence>
<name>A0A6N3T782_9PROT</name>
<comment type="caution">
    <text evidence="6">The sequence shown here is derived from an EMBL/GenBank/DDBJ whole genome shotgun (WGS) entry which is preliminary data.</text>
</comment>
<dbReference type="InterPro" id="IPR014031">
    <property type="entry name" value="Ketoacyl_synth_C"/>
</dbReference>
<dbReference type="EMBL" id="BAMW01000050">
    <property type="protein sequence ID" value="GAN64048.1"/>
    <property type="molecule type" value="Genomic_DNA"/>
</dbReference>
<dbReference type="GO" id="GO:0004315">
    <property type="term" value="F:3-oxoacyl-[acyl-carrier-protein] synthase activity"/>
    <property type="evidence" value="ECO:0007669"/>
    <property type="project" value="InterPro"/>
</dbReference>
<evidence type="ECO:0000256" key="3">
    <source>
        <dbReference type="RuleBase" id="RU003694"/>
    </source>
</evidence>